<dbReference type="InterPro" id="IPR001763">
    <property type="entry name" value="Rhodanese-like_dom"/>
</dbReference>
<evidence type="ECO:0000256" key="6">
    <source>
        <dbReference type="ARBA" id="ARBA00023306"/>
    </source>
</evidence>
<dbReference type="GO" id="GO:0110032">
    <property type="term" value="P:positive regulation of G2/MI transition of meiotic cell cycle"/>
    <property type="evidence" value="ECO:0007669"/>
    <property type="project" value="TreeGrafter"/>
</dbReference>
<dbReference type="PRINTS" id="PR00716">
    <property type="entry name" value="MPIPHPHTASE"/>
</dbReference>
<proteinExistence type="inferred from homology"/>
<dbReference type="AlphaFoldDB" id="A0A5J4YZI7"/>
<dbReference type="SUPFAM" id="SSF52821">
    <property type="entry name" value="Rhodanese/Cell cycle control phosphatase"/>
    <property type="match status" value="1"/>
</dbReference>
<dbReference type="Gene3D" id="3.40.250.10">
    <property type="entry name" value="Rhodanese-like domain"/>
    <property type="match status" value="1"/>
</dbReference>
<dbReference type="GO" id="GO:0051301">
    <property type="term" value="P:cell division"/>
    <property type="evidence" value="ECO:0007669"/>
    <property type="project" value="UniProtKB-KW"/>
</dbReference>
<dbReference type="PANTHER" id="PTHR10828">
    <property type="entry name" value="M-PHASE INDUCER PHOSPHATASE DUAL SPECIFICITY PHOSPHATASE CDC25"/>
    <property type="match status" value="1"/>
</dbReference>
<feature type="domain" description="Rhodanese" evidence="7">
    <location>
        <begin position="177"/>
        <end position="282"/>
    </location>
</feature>
<evidence type="ECO:0000256" key="5">
    <source>
        <dbReference type="ARBA" id="ARBA00022912"/>
    </source>
</evidence>
<dbReference type="GO" id="GO:0010971">
    <property type="term" value="P:positive regulation of G2/M transition of mitotic cell cycle"/>
    <property type="evidence" value="ECO:0007669"/>
    <property type="project" value="TreeGrafter"/>
</dbReference>
<keyword evidence="4" id="KW-0378">Hydrolase</keyword>
<organism evidence="8 9">
    <name type="scientific">Porphyridium purpureum</name>
    <name type="common">Red alga</name>
    <name type="synonym">Porphyridium cruentum</name>
    <dbReference type="NCBI Taxonomy" id="35688"/>
    <lineage>
        <taxon>Eukaryota</taxon>
        <taxon>Rhodophyta</taxon>
        <taxon>Bangiophyceae</taxon>
        <taxon>Porphyridiales</taxon>
        <taxon>Porphyridiaceae</taxon>
        <taxon>Porphyridium</taxon>
    </lineage>
</organism>
<evidence type="ECO:0000256" key="2">
    <source>
        <dbReference type="ARBA" id="ARBA00013064"/>
    </source>
</evidence>
<protein>
    <recommendedName>
        <fullName evidence="2">protein-tyrosine-phosphatase</fullName>
        <ecNumber evidence="2">3.1.3.48</ecNumber>
    </recommendedName>
</protein>
<dbReference type="Pfam" id="PF00581">
    <property type="entry name" value="Rhodanese"/>
    <property type="match status" value="1"/>
</dbReference>
<name>A0A5J4YZI7_PORPP</name>
<dbReference type="PANTHER" id="PTHR10828:SF17">
    <property type="entry name" value="PROTEIN-TYROSINE-PHOSPHATASE"/>
    <property type="match status" value="1"/>
</dbReference>
<evidence type="ECO:0000256" key="4">
    <source>
        <dbReference type="ARBA" id="ARBA00022801"/>
    </source>
</evidence>
<keyword evidence="5" id="KW-0904">Protein phosphatase</keyword>
<dbReference type="InterPro" id="IPR000751">
    <property type="entry name" value="MPI_Phosphatase"/>
</dbReference>
<evidence type="ECO:0000256" key="1">
    <source>
        <dbReference type="ARBA" id="ARBA00011065"/>
    </source>
</evidence>
<dbReference type="OrthoDB" id="26523at2759"/>
<dbReference type="GO" id="GO:0000086">
    <property type="term" value="P:G2/M transition of mitotic cell cycle"/>
    <property type="evidence" value="ECO:0007669"/>
    <property type="project" value="TreeGrafter"/>
</dbReference>
<dbReference type="EC" id="3.1.3.48" evidence="2"/>
<keyword evidence="3" id="KW-0132">Cell division</keyword>
<keyword evidence="9" id="KW-1185">Reference proteome</keyword>
<evidence type="ECO:0000313" key="8">
    <source>
        <dbReference type="EMBL" id="KAA8496174.1"/>
    </source>
</evidence>
<dbReference type="EMBL" id="VRMN01000003">
    <property type="protein sequence ID" value="KAA8496174.1"/>
    <property type="molecule type" value="Genomic_DNA"/>
</dbReference>
<sequence length="336" mass="37414">MQEAVGAAQTHRHVARTPAVHMETAEPAEPDCFDPLGIRPSVSCRSGAGVKYISPRCVAKMLAAKLRRGTAPAPTQTPELEPLDRVKSHLSVLSREIGSPVTPKDMGTSMRASLEISPFHLSKGAGPDCFDSSTSFANPEQVDEIDDPVEQEEEHSASSESLQSIQNLTGSAGDWCLTLIDCRFPFEYRGGHIVDAVNSPYPSVLLDIVPAQAAEQHVPPAHHIIVFYCEFSSERAPKQWQDFRQADRGRNSHQYPRLSHPYIYVMAGGYRQFVAQFGELCAPRAGFIEMNHASHQWEMRECFKRLRKERSSKKKSLSRKLEHEERGADLLAGFSF</sequence>
<dbReference type="Proteomes" id="UP000324585">
    <property type="component" value="Unassembled WGS sequence"/>
</dbReference>
<keyword evidence="6" id="KW-0131">Cell cycle</keyword>
<dbReference type="GO" id="GO:0005737">
    <property type="term" value="C:cytoplasm"/>
    <property type="evidence" value="ECO:0007669"/>
    <property type="project" value="TreeGrafter"/>
</dbReference>
<reference evidence="9" key="1">
    <citation type="journal article" date="2019" name="Nat. Commun.">
        <title>Expansion of phycobilisome linker gene families in mesophilic red algae.</title>
        <authorList>
            <person name="Lee J."/>
            <person name="Kim D."/>
            <person name="Bhattacharya D."/>
            <person name="Yoon H.S."/>
        </authorList>
    </citation>
    <scope>NUCLEOTIDE SEQUENCE [LARGE SCALE GENOMIC DNA]</scope>
    <source>
        <strain evidence="9">CCMP 1328</strain>
    </source>
</reference>
<gene>
    <name evidence="8" type="ORF">FVE85_2329</name>
</gene>
<accession>A0A5J4YZI7</accession>
<dbReference type="InterPro" id="IPR036873">
    <property type="entry name" value="Rhodanese-like_dom_sf"/>
</dbReference>
<dbReference type="PROSITE" id="PS50206">
    <property type="entry name" value="RHODANESE_3"/>
    <property type="match status" value="1"/>
</dbReference>
<dbReference type="SMART" id="SM00450">
    <property type="entry name" value="RHOD"/>
    <property type="match status" value="1"/>
</dbReference>
<evidence type="ECO:0000259" key="7">
    <source>
        <dbReference type="PROSITE" id="PS50206"/>
    </source>
</evidence>
<evidence type="ECO:0000256" key="3">
    <source>
        <dbReference type="ARBA" id="ARBA00022618"/>
    </source>
</evidence>
<evidence type="ECO:0000313" key="9">
    <source>
        <dbReference type="Proteomes" id="UP000324585"/>
    </source>
</evidence>
<comment type="caution">
    <text evidence="8">The sequence shown here is derived from an EMBL/GenBank/DDBJ whole genome shotgun (WGS) entry which is preliminary data.</text>
</comment>
<dbReference type="GO" id="GO:0005634">
    <property type="term" value="C:nucleus"/>
    <property type="evidence" value="ECO:0007669"/>
    <property type="project" value="TreeGrafter"/>
</dbReference>
<dbReference type="GO" id="GO:0004725">
    <property type="term" value="F:protein tyrosine phosphatase activity"/>
    <property type="evidence" value="ECO:0007669"/>
    <property type="project" value="UniProtKB-EC"/>
</dbReference>
<comment type="similarity">
    <text evidence="1">Belongs to the MPI phosphatase family.</text>
</comment>